<keyword evidence="8 12" id="KW-0472">Membrane</keyword>
<evidence type="ECO:0000256" key="11">
    <source>
        <dbReference type="SAM" id="MobiDB-lite"/>
    </source>
</evidence>
<evidence type="ECO:0000256" key="7">
    <source>
        <dbReference type="ARBA" id="ARBA00022989"/>
    </source>
</evidence>
<keyword evidence="7 12" id="KW-1133">Transmembrane helix</keyword>
<comment type="subcellular location">
    <subcellularLocation>
        <location evidence="1">Endoplasmic reticulum membrane</location>
        <topology evidence="1">Single-pass type I membrane protein</topology>
    </subcellularLocation>
</comment>
<feature type="region of interest" description="Disordered" evidence="11">
    <location>
        <begin position="258"/>
        <end position="281"/>
    </location>
</feature>
<evidence type="ECO:0000256" key="9">
    <source>
        <dbReference type="ARBA" id="ARBA00023316"/>
    </source>
</evidence>
<evidence type="ECO:0000313" key="15">
    <source>
        <dbReference type="Proteomes" id="UP000662931"/>
    </source>
</evidence>
<feature type="coiled-coil region" evidence="10">
    <location>
        <begin position="223"/>
        <end position="257"/>
    </location>
</feature>
<keyword evidence="15" id="KW-1185">Reference proteome</keyword>
<dbReference type="EMBL" id="CP064815">
    <property type="protein sequence ID" value="QPG75915.1"/>
    <property type="molecule type" value="Genomic_DNA"/>
</dbReference>
<keyword evidence="9" id="KW-0961">Cell wall biogenesis/degradation</keyword>
<evidence type="ECO:0000256" key="6">
    <source>
        <dbReference type="ARBA" id="ARBA00022824"/>
    </source>
</evidence>
<dbReference type="KEGG" id="bnn:FOA43_003301"/>
<keyword evidence="5" id="KW-0732">Signal</keyword>
<evidence type="ECO:0000256" key="10">
    <source>
        <dbReference type="SAM" id="Coils"/>
    </source>
</evidence>
<name>A0A875S6H6_EENNA</name>
<feature type="domain" description="V-type proton ATPase subunit S1/VOA1 transmembrane" evidence="13">
    <location>
        <begin position="296"/>
        <end position="335"/>
    </location>
</feature>
<dbReference type="GeneID" id="62196701"/>
<dbReference type="PANTHER" id="PTHR28285:SF1">
    <property type="entry name" value="PROTEIN BIG1"/>
    <property type="match status" value="1"/>
</dbReference>
<keyword evidence="6" id="KW-0256">Endoplasmic reticulum</keyword>
<dbReference type="InterPro" id="IPR037654">
    <property type="entry name" value="Big1"/>
</dbReference>
<dbReference type="PANTHER" id="PTHR28285">
    <property type="entry name" value="PROTEIN BIG1"/>
    <property type="match status" value="1"/>
</dbReference>
<evidence type="ECO:0000256" key="3">
    <source>
        <dbReference type="ARBA" id="ARBA00022089"/>
    </source>
</evidence>
<evidence type="ECO:0000256" key="5">
    <source>
        <dbReference type="ARBA" id="ARBA00022729"/>
    </source>
</evidence>
<dbReference type="GO" id="GO:0006078">
    <property type="term" value="P:(1-&gt;6)-beta-D-glucan biosynthetic process"/>
    <property type="evidence" value="ECO:0007669"/>
    <property type="project" value="TreeGrafter"/>
</dbReference>
<dbReference type="OrthoDB" id="9985059at2759"/>
<dbReference type="GO" id="GO:0005789">
    <property type="term" value="C:endoplasmic reticulum membrane"/>
    <property type="evidence" value="ECO:0007669"/>
    <property type="project" value="UniProtKB-SubCell"/>
</dbReference>
<dbReference type="GO" id="GO:0009272">
    <property type="term" value="P:fungal-type cell wall biogenesis"/>
    <property type="evidence" value="ECO:0007669"/>
    <property type="project" value="TreeGrafter"/>
</dbReference>
<evidence type="ECO:0000256" key="4">
    <source>
        <dbReference type="ARBA" id="ARBA00022692"/>
    </source>
</evidence>
<dbReference type="InterPro" id="IPR046756">
    <property type="entry name" value="VAS1/VOA1_TM"/>
</dbReference>
<dbReference type="AlphaFoldDB" id="A0A875S6H6"/>
<sequence>MLRGVGTSLASSNMKFGFFALRLVALQPLSISAGSSFENTAPLLVSSPLYSTDEYRYITRMKDAQKTVSQLSEKICGSSDDDDKLLYLRIQRLDEISNIQDLIAGLKSPTHPLAKLADHVIYNKKDQDDLLVSGSCSNGITHINSKGVSTEQWIDKLLNSDSRVNIIDFYSQDKSQLAESLKALALVYSPENLIVQGLPSFEKPDSVFKLASQKLSSFAIFGKRDDEEDEKEEEEDLEKLQQELDESFLEINQMMAEEGSSDEPVHAYEEDEEVDTNSKGKKKYVPPEGSLFDKYTFFSSGLWMAIIVSGFLFTIIAVAFSWLNSIQISYGAFEKPVNMSKKTQ</sequence>
<reference evidence="14" key="1">
    <citation type="submission" date="2020-10" db="EMBL/GenBank/DDBJ databases">
        <authorList>
            <person name="Roach M.J.R."/>
        </authorList>
    </citation>
    <scope>NUCLEOTIDE SEQUENCE</scope>
    <source>
        <strain evidence="14">CBS 1945</strain>
    </source>
</reference>
<comment type="similarity">
    <text evidence="2">Belongs to the BIG1 family.</text>
</comment>
<gene>
    <name evidence="14" type="ORF">FOA43_003301</name>
</gene>
<keyword evidence="4 12" id="KW-0812">Transmembrane</keyword>
<feature type="transmembrane region" description="Helical" evidence="12">
    <location>
        <begin position="302"/>
        <end position="323"/>
    </location>
</feature>
<dbReference type="Pfam" id="PF20520">
    <property type="entry name" value="Ac45-VOA1_TM"/>
    <property type="match status" value="1"/>
</dbReference>
<evidence type="ECO:0000256" key="8">
    <source>
        <dbReference type="ARBA" id="ARBA00023136"/>
    </source>
</evidence>
<dbReference type="RefSeq" id="XP_038779480.1">
    <property type="nucleotide sequence ID" value="XM_038923552.1"/>
</dbReference>
<dbReference type="Proteomes" id="UP000662931">
    <property type="component" value="Chromosome 4"/>
</dbReference>
<proteinExistence type="inferred from homology"/>
<dbReference type="GO" id="GO:0071555">
    <property type="term" value="P:cell wall organization"/>
    <property type="evidence" value="ECO:0007669"/>
    <property type="project" value="UniProtKB-KW"/>
</dbReference>
<organism evidence="14 15">
    <name type="scientific">Eeniella nana</name>
    <name type="common">Yeast</name>
    <name type="synonym">Brettanomyces nanus</name>
    <dbReference type="NCBI Taxonomy" id="13502"/>
    <lineage>
        <taxon>Eukaryota</taxon>
        <taxon>Fungi</taxon>
        <taxon>Dikarya</taxon>
        <taxon>Ascomycota</taxon>
        <taxon>Saccharomycotina</taxon>
        <taxon>Pichiomycetes</taxon>
        <taxon>Pichiales</taxon>
        <taxon>Pichiaceae</taxon>
        <taxon>Brettanomyces</taxon>
    </lineage>
</organism>
<accession>A0A875S6H6</accession>
<keyword evidence="10" id="KW-0175">Coiled coil</keyword>
<evidence type="ECO:0000256" key="12">
    <source>
        <dbReference type="SAM" id="Phobius"/>
    </source>
</evidence>
<protein>
    <recommendedName>
        <fullName evidence="3">Protein BIG1</fullName>
    </recommendedName>
</protein>
<evidence type="ECO:0000259" key="13">
    <source>
        <dbReference type="Pfam" id="PF20520"/>
    </source>
</evidence>
<evidence type="ECO:0000256" key="1">
    <source>
        <dbReference type="ARBA" id="ARBA00004115"/>
    </source>
</evidence>
<evidence type="ECO:0000256" key="2">
    <source>
        <dbReference type="ARBA" id="ARBA00008203"/>
    </source>
</evidence>
<evidence type="ECO:0000313" key="14">
    <source>
        <dbReference type="EMBL" id="QPG75915.1"/>
    </source>
</evidence>